<dbReference type="SMART" id="SM00387">
    <property type="entry name" value="HATPase_c"/>
    <property type="match status" value="1"/>
</dbReference>
<keyword evidence="4" id="KW-0143">Chaperone</keyword>
<dbReference type="InterPro" id="IPR001404">
    <property type="entry name" value="Hsp90_fam"/>
</dbReference>
<comment type="caution">
    <text evidence="7">The sequence shown here is derived from an EMBL/GenBank/DDBJ whole genome shotgun (WGS) entry which is preliminary data.</text>
</comment>
<comment type="similarity">
    <text evidence="1">Belongs to the heat shock protein 90 family.</text>
</comment>
<sequence>MNCLLRSIVLFLAVVFVAHVQGEEANDLDLTNAQPIQVGFTAGQEQALSTTKPQDFQAEVNRLMEIIINSLYKTRDIFLRELISNAVDALDKIRYQSLTGQSELGSTANLDIRVQVDNEARTITIVDTGIGMTAAELTKNLGTIAHSGTASFLDAFAKGSEASENQLQLIGQFGVGFYSAFLVADEVIVVSKSNKDPDQHVWRSKADGHFIVSKDPRGVTLDRGTAVILKIKEDAKEFLNNDKIESVIQRYSEFMQYPIYLFSSRKEEVEAGSGGNVNVLYYAFVLVRYSDTQNDELSTSDENVEGGEIKKAETLSYFWKRLNSNKPIWSRRPNEVTSEEYNSFYKAFTKDTDQPLAYTHFRAEGEIEFDSILYIPEKVPPSFYDNYHNLKSKLKLYVRRVLVADEFEDIVPRYLNFVKVMLCLNV</sequence>
<dbReference type="InterPro" id="IPR036890">
    <property type="entry name" value="HATPase_C_sf"/>
</dbReference>
<dbReference type="EMBL" id="ASPP01019240">
    <property type="protein sequence ID" value="ETO15317.1"/>
    <property type="molecule type" value="Genomic_DNA"/>
</dbReference>
<keyword evidence="3" id="KW-0067">ATP-binding</keyword>
<evidence type="ECO:0000313" key="7">
    <source>
        <dbReference type="EMBL" id="ETO15317.1"/>
    </source>
</evidence>
<keyword evidence="5" id="KW-0732">Signal</keyword>
<evidence type="ECO:0000256" key="2">
    <source>
        <dbReference type="ARBA" id="ARBA00022741"/>
    </source>
</evidence>
<evidence type="ECO:0000256" key="3">
    <source>
        <dbReference type="ARBA" id="ARBA00022840"/>
    </source>
</evidence>
<name>X6MPF1_RETFI</name>
<dbReference type="GO" id="GO:0016887">
    <property type="term" value="F:ATP hydrolysis activity"/>
    <property type="evidence" value="ECO:0007669"/>
    <property type="project" value="InterPro"/>
</dbReference>
<dbReference type="Pfam" id="PF13589">
    <property type="entry name" value="HATPase_c_3"/>
    <property type="match status" value="1"/>
</dbReference>
<protein>
    <submittedName>
        <fullName evidence="7">Heat shock protein 90</fullName>
    </submittedName>
</protein>
<dbReference type="GO" id="GO:0005524">
    <property type="term" value="F:ATP binding"/>
    <property type="evidence" value="ECO:0007669"/>
    <property type="project" value="UniProtKB-KW"/>
</dbReference>
<dbReference type="PANTHER" id="PTHR11528">
    <property type="entry name" value="HEAT SHOCK PROTEIN 90 FAMILY MEMBER"/>
    <property type="match status" value="1"/>
</dbReference>
<keyword evidence="7" id="KW-0346">Stress response</keyword>
<dbReference type="Gene3D" id="3.30.230.80">
    <property type="match status" value="1"/>
</dbReference>
<evidence type="ECO:0000313" key="8">
    <source>
        <dbReference type="Proteomes" id="UP000023152"/>
    </source>
</evidence>
<dbReference type="GO" id="GO:0140662">
    <property type="term" value="F:ATP-dependent protein folding chaperone"/>
    <property type="evidence" value="ECO:0007669"/>
    <property type="project" value="InterPro"/>
</dbReference>
<dbReference type="GO" id="GO:0051082">
    <property type="term" value="F:unfolded protein binding"/>
    <property type="evidence" value="ECO:0007669"/>
    <property type="project" value="InterPro"/>
</dbReference>
<dbReference type="Pfam" id="PF00183">
    <property type="entry name" value="HSP90"/>
    <property type="match status" value="1"/>
</dbReference>
<evidence type="ECO:0000256" key="5">
    <source>
        <dbReference type="SAM" id="SignalP"/>
    </source>
</evidence>
<dbReference type="FunFam" id="3.30.565.10:FF:000005">
    <property type="entry name" value="Heat shock protein 90"/>
    <property type="match status" value="1"/>
</dbReference>
<dbReference type="OrthoDB" id="28737at2759"/>
<dbReference type="OMA" id="RESKADW"/>
<dbReference type="PRINTS" id="PR00775">
    <property type="entry name" value="HEATSHOCK90"/>
</dbReference>
<keyword evidence="2" id="KW-0547">Nucleotide-binding</keyword>
<feature type="chain" id="PRO_5004975381" evidence="5">
    <location>
        <begin position="23"/>
        <end position="426"/>
    </location>
</feature>
<dbReference type="Proteomes" id="UP000023152">
    <property type="component" value="Unassembled WGS sequence"/>
</dbReference>
<accession>X6MPF1</accession>
<evidence type="ECO:0000256" key="1">
    <source>
        <dbReference type="ARBA" id="ARBA00008239"/>
    </source>
</evidence>
<keyword evidence="8" id="KW-1185">Reference proteome</keyword>
<dbReference type="SUPFAM" id="SSF54211">
    <property type="entry name" value="Ribosomal protein S5 domain 2-like"/>
    <property type="match status" value="1"/>
</dbReference>
<dbReference type="AlphaFoldDB" id="X6MPF1"/>
<dbReference type="SUPFAM" id="SSF55874">
    <property type="entry name" value="ATPase domain of HSP90 chaperone/DNA topoisomerase II/histidine kinase"/>
    <property type="match status" value="1"/>
</dbReference>
<evidence type="ECO:0000256" key="4">
    <source>
        <dbReference type="ARBA" id="ARBA00023186"/>
    </source>
</evidence>
<dbReference type="InterPro" id="IPR020575">
    <property type="entry name" value="Hsp90_N"/>
</dbReference>
<feature type="domain" description="Histidine kinase/HSP90-like ATPase" evidence="6">
    <location>
        <begin position="74"/>
        <end position="235"/>
    </location>
</feature>
<dbReference type="Gene3D" id="3.30.565.10">
    <property type="entry name" value="Histidine kinase-like ATPase, C-terminal domain"/>
    <property type="match status" value="1"/>
</dbReference>
<evidence type="ECO:0000259" key="6">
    <source>
        <dbReference type="SMART" id="SM00387"/>
    </source>
</evidence>
<gene>
    <name evidence="7" type="ORF">RFI_22043</name>
</gene>
<reference evidence="7 8" key="1">
    <citation type="journal article" date="2013" name="Curr. Biol.">
        <title>The Genome of the Foraminiferan Reticulomyxa filosa.</title>
        <authorList>
            <person name="Glockner G."/>
            <person name="Hulsmann N."/>
            <person name="Schleicher M."/>
            <person name="Noegel A.A."/>
            <person name="Eichinger L."/>
            <person name="Gallinger C."/>
            <person name="Pawlowski J."/>
            <person name="Sierra R."/>
            <person name="Euteneuer U."/>
            <person name="Pillet L."/>
            <person name="Moustafa A."/>
            <person name="Platzer M."/>
            <person name="Groth M."/>
            <person name="Szafranski K."/>
            <person name="Schliwa M."/>
        </authorList>
    </citation>
    <scope>NUCLEOTIDE SEQUENCE [LARGE SCALE GENOMIC DNA]</scope>
</reference>
<dbReference type="InterPro" id="IPR020568">
    <property type="entry name" value="Ribosomal_Su5_D2-typ_SF"/>
</dbReference>
<proteinExistence type="inferred from homology"/>
<organism evidence="7 8">
    <name type="scientific">Reticulomyxa filosa</name>
    <dbReference type="NCBI Taxonomy" id="46433"/>
    <lineage>
        <taxon>Eukaryota</taxon>
        <taxon>Sar</taxon>
        <taxon>Rhizaria</taxon>
        <taxon>Retaria</taxon>
        <taxon>Foraminifera</taxon>
        <taxon>Monothalamids</taxon>
        <taxon>Reticulomyxidae</taxon>
        <taxon>Reticulomyxa</taxon>
    </lineage>
</organism>
<dbReference type="NCBIfam" id="NF003555">
    <property type="entry name" value="PRK05218.1"/>
    <property type="match status" value="1"/>
</dbReference>
<feature type="signal peptide" evidence="5">
    <location>
        <begin position="1"/>
        <end position="22"/>
    </location>
</feature>
<dbReference type="CDD" id="cd16927">
    <property type="entry name" value="HATPase_Hsp90-like"/>
    <property type="match status" value="1"/>
</dbReference>
<dbReference type="InterPro" id="IPR003594">
    <property type="entry name" value="HATPase_dom"/>
</dbReference>